<dbReference type="GO" id="GO:0004715">
    <property type="term" value="F:non-membrane spanning protein tyrosine kinase activity"/>
    <property type="evidence" value="ECO:0007669"/>
    <property type="project" value="InterPro"/>
</dbReference>
<organism evidence="2 3">
    <name type="scientific">Polysphondylium violaceum</name>
    <dbReference type="NCBI Taxonomy" id="133409"/>
    <lineage>
        <taxon>Eukaryota</taxon>
        <taxon>Amoebozoa</taxon>
        <taxon>Evosea</taxon>
        <taxon>Eumycetozoa</taxon>
        <taxon>Dictyostelia</taxon>
        <taxon>Dictyosteliales</taxon>
        <taxon>Dictyosteliaceae</taxon>
        <taxon>Polysphondylium</taxon>
    </lineage>
</organism>
<accession>A0A8J4PNS1</accession>
<dbReference type="InterPro" id="IPR015015">
    <property type="entry name" value="F-actin-binding"/>
</dbReference>
<dbReference type="GO" id="GO:0005524">
    <property type="term" value="F:ATP binding"/>
    <property type="evidence" value="ECO:0007669"/>
    <property type="project" value="InterPro"/>
</dbReference>
<comment type="caution">
    <text evidence="2">The sequence shown here is derived from an EMBL/GenBank/DDBJ whole genome shotgun (WGS) entry which is preliminary data.</text>
</comment>
<dbReference type="Pfam" id="PF08919">
    <property type="entry name" value="F_actin_bind"/>
    <property type="match status" value="1"/>
</dbReference>
<evidence type="ECO:0000259" key="1">
    <source>
        <dbReference type="Pfam" id="PF08919"/>
    </source>
</evidence>
<dbReference type="EMBL" id="AJWJ01000392">
    <property type="protein sequence ID" value="KAF2071292.1"/>
    <property type="molecule type" value="Genomic_DNA"/>
</dbReference>
<evidence type="ECO:0000313" key="2">
    <source>
        <dbReference type="EMBL" id="KAF2071292.1"/>
    </source>
</evidence>
<dbReference type="AlphaFoldDB" id="A0A8J4PNS1"/>
<dbReference type="OrthoDB" id="20060at2759"/>
<name>A0A8J4PNS1_9MYCE</name>
<evidence type="ECO:0000313" key="3">
    <source>
        <dbReference type="Proteomes" id="UP000695562"/>
    </source>
</evidence>
<feature type="domain" description="F-actin binding" evidence="1">
    <location>
        <begin position="65"/>
        <end position="167"/>
    </location>
</feature>
<proteinExistence type="predicted"/>
<protein>
    <recommendedName>
        <fullName evidence="1">F-actin binding domain-containing protein</fullName>
    </recommendedName>
</protein>
<reference evidence="2" key="1">
    <citation type="submission" date="2020-01" db="EMBL/GenBank/DDBJ databases">
        <title>Development of genomics and gene disruption for Polysphondylium violaceum indicates a role for the polyketide synthase stlB in stalk morphogenesis.</title>
        <authorList>
            <person name="Narita B."/>
            <person name="Kawabe Y."/>
            <person name="Kin K."/>
            <person name="Saito T."/>
            <person name="Gibbs R."/>
            <person name="Kuspa A."/>
            <person name="Muzny D."/>
            <person name="Queller D."/>
            <person name="Richards S."/>
            <person name="Strassman J."/>
            <person name="Sucgang R."/>
            <person name="Worley K."/>
            <person name="Schaap P."/>
        </authorList>
    </citation>
    <scope>NUCLEOTIDE SEQUENCE</scope>
    <source>
        <strain evidence="2">QSvi11</strain>
    </source>
</reference>
<keyword evidence="3" id="KW-1185">Reference proteome</keyword>
<dbReference type="Gene3D" id="1.20.120.230">
    <property type="entry name" value="Alpha-catenin/vinculin-like"/>
    <property type="match status" value="1"/>
</dbReference>
<gene>
    <name evidence="2" type="ORF">CYY_007399</name>
</gene>
<dbReference type="Proteomes" id="UP000695562">
    <property type="component" value="Unassembled WGS sequence"/>
</dbReference>
<sequence>MAEFKKQVKDISVKFEDSLLYLIDNQIINNDLDDDDDDDDQEEQQVINPLEYKIQPVNTPKERFIELIQKATKSINSLSSSIDKNERSNMIYATRDISTHFTQINEEATRICRNVPEGKAKEKFLENTSKLKTSSVQMKINISVKASSDESDDVNELNSKIIGLLELMEQCFEVVTHSDRIYNDMDFASDTSFSTSGGWNTVS</sequence>